<accession>A0A498JGI5</accession>
<dbReference type="PANTHER" id="PTHR46635:SF2">
    <property type="entry name" value="GLYCOSYL TRANSFERASE FAMILY 1 DOMAIN-CONTAINING PROTEIN"/>
    <property type="match status" value="1"/>
</dbReference>
<comment type="caution">
    <text evidence="3">The sequence shown here is derived from an EMBL/GenBank/DDBJ whole genome shotgun (WGS) entry which is preliminary data.</text>
</comment>
<dbReference type="InterPro" id="IPR001296">
    <property type="entry name" value="Glyco_trans_1"/>
</dbReference>
<proteinExistence type="predicted"/>
<keyword evidence="1" id="KW-0328">Glycosyltransferase</keyword>
<dbReference type="PANTHER" id="PTHR46635">
    <property type="entry name" value="GLYCOSYL TRANSFERASE FAMILY 1 PROTEIN"/>
    <property type="match status" value="1"/>
</dbReference>
<gene>
    <name evidence="3" type="ORF">DVH24_013730</name>
</gene>
<dbReference type="Pfam" id="PF00534">
    <property type="entry name" value="Glycos_transf_1"/>
    <property type="match status" value="1"/>
</dbReference>
<name>A0A498JGI5_MALDO</name>
<keyword evidence="1" id="KW-0808">Transferase</keyword>
<evidence type="ECO:0000259" key="2">
    <source>
        <dbReference type="Pfam" id="PF00534"/>
    </source>
</evidence>
<evidence type="ECO:0000256" key="1">
    <source>
        <dbReference type="ARBA" id="ARBA00022676"/>
    </source>
</evidence>
<dbReference type="AlphaFoldDB" id="A0A498JGI5"/>
<dbReference type="EMBL" id="RDQH01000333">
    <property type="protein sequence ID" value="RXH93154.1"/>
    <property type="molecule type" value="Genomic_DNA"/>
</dbReference>
<keyword evidence="4" id="KW-1185">Reference proteome</keyword>
<dbReference type="Proteomes" id="UP000290289">
    <property type="component" value="Chromosome 7"/>
</dbReference>
<evidence type="ECO:0000313" key="3">
    <source>
        <dbReference type="EMBL" id="RXH93154.1"/>
    </source>
</evidence>
<sequence>MYVVGCGGLMICFSLRGLNFRRICDSGGGFGDFEGSWPAFMVAVAANWMLYSVLDTGNFFVIPGSPVEVWVMESYRKTYYKNQLMKINEFSEGDMLVVVVGSSFFYDELSWDYDVAMHSIGPLLIKYARMDDAGRLFKFEAVSHLGLLQGSVQHYGLNGDVNSVLLMADIVLYGSTQDVFPPLLIRAMTFGIPVIAPDFVVDGVHMILFQKHNPDALMNAFSLMISNEKLSKFA</sequence>
<reference evidence="3 4" key="1">
    <citation type="submission" date="2018-10" db="EMBL/GenBank/DDBJ databases">
        <title>A high-quality apple genome assembly.</title>
        <authorList>
            <person name="Hu J."/>
        </authorList>
    </citation>
    <scope>NUCLEOTIDE SEQUENCE [LARGE SCALE GENOMIC DNA]</scope>
    <source>
        <strain evidence="4">cv. HFTH1</strain>
        <tissue evidence="3">Young leaf</tissue>
    </source>
</reference>
<dbReference type="Gene3D" id="3.40.50.2000">
    <property type="entry name" value="Glycogen Phosphorylase B"/>
    <property type="match status" value="1"/>
</dbReference>
<dbReference type="SUPFAM" id="SSF53756">
    <property type="entry name" value="UDP-Glycosyltransferase/glycogen phosphorylase"/>
    <property type="match status" value="1"/>
</dbReference>
<dbReference type="GO" id="GO:0016757">
    <property type="term" value="F:glycosyltransferase activity"/>
    <property type="evidence" value="ECO:0007669"/>
    <property type="project" value="UniProtKB-KW"/>
</dbReference>
<organism evidence="3 4">
    <name type="scientific">Malus domestica</name>
    <name type="common">Apple</name>
    <name type="synonym">Pyrus malus</name>
    <dbReference type="NCBI Taxonomy" id="3750"/>
    <lineage>
        <taxon>Eukaryota</taxon>
        <taxon>Viridiplantae</taxon>
        <taxon>Streptophyta</taxon>
        <taxon>Embryophyta</taxon>
        <taxon>Tracheophyta</taxon>
        <taxon>Spermatophyta</taxon>
        <taxon>Magnoliopsida</taxon>
        <taxon>eudicotyledons</taxon>
        <taxon>Gunneridae</taxon>
        <taxon>Pentapetalae</taxon>
        <taxon>rosids</taxon>
        <taxon>fabids</taxon>
        <taxon>Rosales</taxon>
        <taxon>Rosaceae</taxon>
        <taxon>Amygdaloideae</taxon>
        <taxon>Maleae</taxon>
        <taxon>Malus</taxon>
    </lineage>
</organism>
<protein>
    <recommendedName>
        <fullName evidence="2">Glycosyl transferase family 1 domain-containing protein</fullName>
    </recommendedName>
</protein>
<feature type="domain" description="Glycosyl transferase family 1" evidence="2">
    <location>
        <begin position="147"/>
        <end position="231"/>
    </location>
</feature>
<evidence type="ECO:0000313" key="4">
    <source>
        <dbReference type="Proteomes" id="UP000290289"/>
    </source>
</evidence>